<gene>
    <name evidence="7" type="ORF">OIH86_03750</name>
</gene>
<feature type="transmembrane region" description="Helical" evidence="6">
    <location>
        <begin position="340"/>
        <end position="361"/>
    </location>
</feature>
<feature type="transmembrane region" description="Helical" evidence="6">
    <location>
        <begin position="304"/>
        <end position="328"/>
    </location>
</feature>
<feature type="transmembrane region" description="Helical" evidence="6">
    <location>
        <begin position="118"/>
        <end position="135"/>
    </location>
</feature>
<accession>A0ABT3DCJ9</accession>
<evidence type="ECO:0000256" key="6">
    <source>
        <dbReference type="SAM" id="Phobius"/>
    </source>
</evidence>
<feature type="transmembrane region" description="Helical" evidence="6">
    <location>
        <begin position="236"/>
        <end position="257"/>
    </location>
</feature>
<proteinExistence type="predicted"/>
<feature type="transmembrane region" description="Helical" evidence="6">
    <location>
        <begin position="368"/>
        <end position="388"/>
    </location>
</feature>
<feature type="transmembrane region" description="Helical" evidence="6">
    <location>
        <begin position="86"/>
        <end position="106"/>
    </location>
</feature>
<comment type="subcellular location">
    <subcellularLocation>
        <location evidence="1">Cell membrane</location>
        <topology evidence="1">Multi-pass membrane protein</topology>
    </subcellularLocation>
</comment>
<dbReference type="PANTHER" id="PTHR30250">
    <property type="entry name" value="PST FAMILY PREDICTED COLANIC ACID TRANSPORTER"/>
    <property type="match status" value="1"/>
</dbReference>
<keyword evidence="3 6" id="KW-0812">Transmembrane</keyword>
<sequence>MKKLKQLTKNDFNKNVLTLLSGTMVAQGIPIAVSPILTRLYTPNDFGVLALIVAISTVCGSIANARYELAIVLPEEDKDAINLTALSVLVAFTFSLLLFAVIAIFHDQILSLLGNEDISFWLYMTPVIVFFIGLFNTLNFLNTRFKHYKFVARAKMYKAIVSAVIQVTAGFIKPSVHGLVGGQLSAHIFGNGSLLIRLLKNKELLSKIHLKEIRRLAKEYINFPKYSMWAVLANNLSQNVISIFISMLFSTVTLGYYSLVNRILATPSLLIGTSIGQVFFQQATVEKNKHGHSVKTYKSTVKKLLFIAIPAYLLMFIFIEYIIVVVFGENWRIAGQFAQIMMPLFFFRFITSPISTIVSVYQKNGIDLAIQFSMLIITAIDFVIALVLKLDVESFLYLLTYSLVLHRMGTFYIYYRISKGTSMQSPTA</sequence>
<feature type="transmembrane region" description="Helical" evidence="6">
    <location>
        <begin position="12"/>
        <end position="34"/>
    </location>
</feature>
<feature type="transmembrane region" description="Helical" evidence="6">
    <location>
        <begin position="46"/>
        <end position="65"/>
    </location>
</feature>
<evidence type="ECO:0000256" key="5">
    <source>
        <dbReference type="ARBA" id="ARBA00023136"/>
    </source>
</evidence>
<keyword evidence="2" id="KW-1003">Cell membrane</keyword>
<protein>
    <submittedName>
        <fullName evidence="7">Oligosaccharide flippase family protein</fullName>
    </submittedName>
</protein>
<keyword evidence="4 6" id="KW-1133">Transmembrane helix</keyword>
<evidence type="ECO:0000313" key="7">
    <source>
        <dbReference type="EMBL" id="MCV9884755.1"/>
    </source>
</evidence>
<evidence type="ECO:0000256" key="3">
    <source>
        <dbReference type="ARBA" id="ARBA00022692"/>
    </source>
</evidence>
<evidence type="ECO:0000256" key="2">
    <source>
        <dbReference type="ARBA" id="ARBA00022475"/>
    </source>
</evidence>
<evidence type="ECO:0000256" key="4">
    <source>
        <dbReference type="ARBA" id="ARBA00022989"/>
    </source>
</evidence>
<feature type="transmembrane region" description="Helical" evidence="6">
    <location>
        <begin position="394"/>
        <end position="415"/>
    </location>
</feature>
<dbReference type="PANTHER" id="PTHR30250:SF28">
    <property type="entry name" value="POLYSACCHARIDE BIOSYNTHESIS PROTEIN"/>
    <property type="match status" value="1"/>
</dbReference>
<dbReference type="EMBL" id="JAOYEY010000023">
    <property type="protein sequence ID" value="MCV9884755.1"/>
    <property type="molecule type" value="Genomic_DNA"/>
</dbReference>
<keyword evidence="8" id="KW-1185">Reference proteome</keyword>
<dbReference type="Pfam" id="PF13440">
    <property type="entry name" value="Polysacc_synt_3"/>
    <property type="match status" value="1"/>
</dbReference>
<keyword evidence="5 6" id="KW-0472">Membrane</keyword>
<dbReference type="InterPro" id="IPR050833">
    <property type="entry name" value="Poly_Biosynth_Transport"/>
</dbReference>
<organism evidence="7 8">
    <name type="scientific">Metabacillus halosaccharovorans</name>
    <dbReference type="NCBI Taxonomy" id="930124"/>
    <lineage>
        <taxon>Bacteria</taxon>
        <taxon>Bacillati</taxon>
        <taxon>Bacillota</taxon>
        <taxon>Bacilli</taxon>
        <taxon>Bacillales</taxon>
        <taxon>Bacillaceae</taxon>
        <taxon>Metabacillus</taxon>
    </lineage>
</organism>
<evidence type="ECO:0000256" key="1">
    <source>
        <dbReference type="ARBA" id="ARBA00004651"/>
    </source>
</evidence>
<dbReference type="RefSeq" id="WP_264141670.1">
    <property type="nucleotide sequence ID" value="NZ_JAOYEY010000023.1"/>
</dbReference>
<reference evidence="7 8" key="1">
    <citation type="submission" date="2022-10" db="EMBL/GenBank/DDBJ databases">
        <title>Draft genome assembly of moderately radiation resistant bacterium Metabacillus halosaccharovorans.</title>
        <authorList>
            <person name="Pal S."/>
            <person name="Gopinathan A."/>
        </authorList>
    </citation>
    <scope>NUCLEOTIDE SEQUENCE [LARGE SCALE GENOMIC DNA]</scope>
    <source>
        <strain evidence="7 8">VITHBRA001</strain>
    </source>
</reference>
<feature type="transmembrane region" description="Helical" evidence="6">
    <location>
        <begin position="156"/>
        <end position="172"/>
    </location>
</feature>
<comment type="caution">
    <text evidence="7">The sequence shown here is derived from an EMBL/GenBank/DDBJ whole genome shotgun (WGS) entry which is preliminary data.</text>
</comment>
<evidence type="ECO:0000313" key="8">
    <source>
        <dbReference type="Proteomes" id="UP001526147"/>
    </source>
</evidence>
<name>A0ABT3DCJ9_9BACI</name>
<dbReference type="Proteomes" id="UP001526147">
    <property type="component" value="Unassembled WGS sequence"/>
</dbReference>